<dbReference type="EMBL" id="AP026562">
    <property type="protein sequence ID" value="BDP44010.1"/>
    <property type="molecule type" value="Genomic_DNA"/>
</dbReference>
<dbReference type="InterPro" id="IPR036291">
    <property type="entry name" value="NAD(P)-bd_dom_sf"/>
</dbReference>
<dbReference type="RefSeq" id="WP_264778373.1">
    <property type="nucleotide sequence ID" value="NZ_AP026562.1"/>
</dbReference>
<dbReference type="PANTHER" id="PTHR43115">
    <property type="entry name" value="DEHYDROGENASE/REDUCTASE SDR FAMILY MEMBER 11"/>
    <property type="match status" value="1"/>
</dbReference>
<dbReference type="Gene3D" id="3.40.50.720">
    <property type="entry name" value="NAD(P)-binding Rossmann-like Domain"/>
    <property type="match status" value="1"/>
</dbReference>
<dbReference type="CDD" id="cd08934">
    <property type="entry name" value="CAD_SDR_c"/>
    <property type="match status" value="1"/>
</dbReference>
<organism evidence="5 6">
    <name type="scientific">Deinococcus aetherius</name>
    <dbReference type="NCBI Taxonomy" id="200252"/>
    <lineage>
        <taxon>Bacteria</taxon>
        <taxon>Thermotogati</taxon>
        <taxon>Deinococcota</taxon>
        <taxon>Deinococci</taxon>
        <taxon>Deinococcales</taxon>
        <taxon>Deinococcaceae</taxon>
        <taxon>Deinococcus</taxon>
    </lineage>
</organism>
<dbReference type="Proteomes" id="UP001064971">
    <property type="component" value="Plasmid pDAETH-2"/>
</dbReference>
<keyword evidence="6" id="KW-1185">Reference proteome</keyword>
<dbReference type="PRINTS" id="PR00080">
    <property type="entry name" value="SDRFAMILY"/>
</dbReference>
<geneLocation type="plasmid" evidence="5 6">
    <name>pDAETH-2</name>
</geneLocation>
<evidence type="ECO:0000256" key="1">
    <source>
        <dbReference type="ARBA" id="ARBA00006484"/>
    </source>
</evidence>
<evidence type="ECO:0000256" key="2">
    <source>
        <dbReference type="ARBA" id="ARBA00023002"/>
    </source>
</evidence>
<evidence type="ECO:0000256" key="3">
    <source>
        <dbReference type="RuleBase" id="RU000363"/>
    </source>
</evidence>
<evidence type="ECO:0000313" key="6">
    <source>
        <dbReference type="Proteomes" id="UP001064971"/>
    </source>
</evidence>
<dbReference type="InterPro" id="IPR002347">
    <property type="entry name" value="SDR_fam"/>
</dbReference>
<gene>
    <name evidence="5" type="ORF">DAETH_39790</name>
</gene>
<dbReference type="SUPFAM" id="SSF51735">
    <property type="entry name" value="NAD(P)-binding Rossmann-fold domains"/>
    <property type="match status" value="1"/>
</dbReference>
<dbReference type="InterPro" id="IPR057326">
    <property type="entry name" value="KR_dom"/>
</dbReference>
<proteinExistence type="inferred from homology"/>
<feature type="domain" description="Ketoreductase" evidence="4">
    <location>
        <begin position="8"/>
        <end position="192"/>
    </location>
</feature>
<dbReference type="Pfam" id="PF00106">
    <property type="entry name" value="adh_short"/>
    <property type="match status" value="1"/>
</dbReference>
<evidence type="ECO:0000259" key="4">
    <source>
        <dbReference type="SMART" id="SM00822"/>
    </source>
</evidence>
<dbReference type="PRINTS" id="PR00081">
    <property type="entry name" value="GDHRDH"/>
</dbReference>
<dbReference type="PROSITE" id="PS00061">
    <property type="entry name" value="ADH_SHORT"/>
    <property type="match status" value="1"/>
</dbReference>
<comment type="similarity">
    <text evidence="1 3">Belongs to the short-chain dehydrogenases/reductases (SDR) family.</text>
</comment>
<name>A0ABN6RMI5_9DEIO</name>
<dbReference type="InterPro" id="IPR020904">
    <property type="entry name" value="Sc_DH/Rdtase_CS"/>
</dbReference>
<evidence type="ECO:0000313" key="5">
    <source>
        <dbReference type="EMBL" id="BDP44010.1"/>
    </source>
</evidence>
<dbReference type="PANTHER" id="PTHR43115:SF4">
    <property type="entry name" value="DEHYDROGENASE_REDUCTASE SDR FAMILY MEMBER 11"/>
    <property type="match status" value="1"/>
</dbReference>
<sequence length="248" mass="25947">MSESIQGKVAVVTGASSGIGEATALALAGQGAKVVLTARRQERLEALAGRIRDAGGEAEVVVADASDEGQARGVIEHASQAFGGVDILVNNAGVMLLGPVTDADTEDWRRMVHLNLLGLMYATHAAIPSMRARGGGHVVNISSVSGRGASPTSAGYSATKWGVGGFSEGLRQEVRLHGIRVTVIEPGVVRTELTDHITHGETKTTYEGRIAQMTPLEPEDIAAAVVYAVTQPQRVNVNEILIRPLEQG</sequence>
<keyword evidence="2" id="KW-0560">Oxidoreductase</keyword>
<reference evidence="5" key="1">
    <citation type="submission" date="2022-07" db="EMBL/GenBank/DDBJ databases">
        <title>Complete Genome Sequence of the Radioresistant Bacterium Deinococcus aetherius ST0316, Isolated from the Air Dust collected in Lower Stratosphere above Japan.</title>
        <authorList>
            <person name="Satoh K."/>
            <person name="Hagiwara K."/>
            <person name="Katsumata K."/>
            <person name="Kubo A."/>
            <person name="Yokobori S."/>
            <person name="Yamagishi A."/>
            <person name="Oono Y."/>
            <person name="Narumi I."/>
        </authorList>
    </citation>
    <scope>NUCLEOTIDE SEQUENCE</scope>
    <source>
        <strain evidence="5">ST0316</strain>
        <plasmid evidence="5">pDAETH-2</plasmid>
    </source>
</reference>
<keyword evidence="5" id="KW-0614">Plasmid</keyword>
<dbReference type="PIRSF" id="PIRSF000126">
    <property type="entry name" value="11-beta-HSD1"/>
    <property type="match status" value="1"/>
</dbReference>
<dbReference type="SMART" id="SM00822">
    <property type="entry name" value="PKS_KR"/>
    <property type="match status" value="1"/>
</dbReference>
<protein>
    <submittedName>
        <fullName evidence="5">Oxidoreductase</fullName>
    </submittedName>
</protein>
<accession>A0ABN6RMI5</accession>